<evidence type="ECO:0000313" key="3">
    <source>
        <dbReference type="EMBL" id="KAK8001723.1"/>
    </source>
</evidence>
<feature type="chain" id="PRO_5046459487" description="Ecp2 effector protein-like domain-containing protein" evidence="1">
    <location>
        <begin position="24"/>
        <end position="198"/>
    </location>
</feature>
<evidence type="ECO:0000313" key="4">
    <source>
        <dbReference type="Proteomes" id="UP001396898"/>
    </source>
</evidence>
<feature type="domain" description="Ecp2 effector protein-like" evidence="2">
    <location>
        <begin position="83"/>
        <end position="181"/>
    </location>
</feature>
<dbReference type="Proteomes" id="UP001396898">
    <property type="component" value="Unassembled WGS sequence"/>
</dbReference>
<name>A0ABR1R7M1_9PEZI</name>
<keyword evidence="4" id="KW-1185">Reference proteome</keyword>
<keyword evidence="1" id="KW-0732">Signal</keyword>
<evidence type="ECO:0000256" key="1">
    <source>
        <dbReference type="SAM" id="SignalP"/>
    </source>
</evidence>
<proteinExistence type="predicted"/>
<sequence>MKFPEMYLILIFQLVLLASLGLAIPLSGDIIGLPVAPPKHQGADYGVEDCPKTICKDAGARLCSEFHTGEGLINVMPLSQMGDSPARWSDCEKLLQDLKSNPPQRLFLDGDKHNAGGDDYTRVAGSGKCAIGFRAAKGTPGNSFLAMSAADADVLFRAANKEVGGKDEEKGKLYSEGRMKCGSHTIGYIIKNGEKPMN</sequence>
<accession>A0ABR1R7M1</accession>
<feature type="signal peptide" evidence="1">
    <location>
        <begin position="1"/>
        <end position="23"/>
    </location>
</feature>
<dbReference type="EMBL" id="JAQQWI010000018">
    <property type="protein sequence ID" value="KAK8001723.1"/>
    <property type="molecule type" value="Genomic_DNA"/>
</dbReference>
<protein>
    <recommendedName>
        <fullName evidence="2">Ecp2 effector protein-like domain-containing protein</fullName>
    </recommendedName>
</protein>
<evidence type="ECO:0000259" key="2">
    <source>
        <dbReference type="Pfam" id="PF14856"/>
    </source>
</evidence>
<gene>
    <name evidence="3" type="ORF">PG991_013945</name>
</gene>
<dbReference type="InterPro" id="IPR029226">
    <property type="entry name" value="Ecp2-like"/>
</dbReference>
<organism evidence="3 4">
    <name type="scientific">Apiospora marii</name>
    <dbReference type="NCBI Taxonomy" id="335849"/>
    <lineage>
        <taxon>Eukaryota</taxon>
        <taxon>Fungi</taxon>
        <taxon>Dikarya</taxon>
        <taxon>Ascomycota</taxon>
        <taxon>Pezizomycotina</taxon>
        <taxon>Sordariomycetes</taxon>
        <taxon>Xylariomycetidae</taxon>
        <taxon>Amphisphaeriales</taxon>
        <taxon>Apiosporaceae</taxon>
        <taxon>Apiospora</taxon>
    </lineage>
</organism>
<dbReference type="Pfam" id="PF14856">
    <property type="entry name" value="Hce2"/>
    <property type="match status" value="1"/>
</dbReference>
<comment type="caution">
    <text evidence="3">The sequence shown here is derived from an EMBL/GenBank/DDBJ whole genome shotgun (WGS) entry which is preliminary data.</text>
</comment>
<reference evidence="3 4" key="1">
    <citation type="submission" date="2023-01" db="EMBL/GenBank/DDBJ databases">
        <title>Analysis of 21 Apiospora genomes using comparative genomics revels a genus with tremendous synthesis potential of carbohydrate active enzymes and secondary metabolites.</title>
        <authorList>
            <person name="Sorensen T."/>
        </authorList>
    </citation>
    <scope>NUCLEOTIDE SEQUENCE [LARGE SCALE GENOMIC DNA]</scope>
    <source>
        <strain evidence="3 4">CBS 20057</strain>
    </source>
</reference>